<dbReference type="HAMAP" id="MF_00311">
    <property type="entry name" value="ATP_synth_E_arch"/>
    <property type="match status" value="1"/>
</dbReference>
<gene>
    <name evidence="4" type="ORF">HAKA00212_LOCUS6895</name>
    <name evidence="5" type="ORF">HAKA00212_LOCUS6896</name>
</gene>
<dbReference type="GO" id="GO:0033178">
    <property type="term" value="C:proton-transporting two-sector ATPase complex, catalytic domain"/>
    <property type="evidence" value="ECO:0007669"/>
    <property type="project" value="InterPro"/>
</dbReference>
<dbReference type="EMBL" id="HBIU01014837">
    <property type="protein sequence ID" value="CAE0628215.1"/>
    <property type="molecule type" value="Transcribed_RNA"/>
</dbReference>
<dbReference type="InterPro" id="IPR002842">
    <property type="entry name" value="ATPase_V1_Esu"/>
</dbReference>
<dbReference type="GO" id="GO:0046961">
    <property type="term" value="F:proton-transporting ATPase activity, rotational mechanism"/>
    <property type="evidence" value="ECO:0007669"/>
    <property type="project" value="InterPro"/>
</dbReference>
<dbReference type="EMBL" id="HBIU01014836">
    <property type="protein sequence ID" value="CAE0628214.1"/>
    <property type="molecule type" value="Transcribed_RNA"/>
</dbReference>
<dbReference type="AlphaFoldDB" id="A0A6V1P8N5"/>
<name>A0A6V1P8N5_HETAK</name>
<dbReference type="Gene3D" id="3.30.2320.30">
    <property type="entry name" value="ATP synthase, E subunit, C-terminal"/>
    <property type="match status" value="1"/>
</dbReference>
<organism evidence="4">
    <name type="scientific">Heterosigma akashiwo</name>
    <name type="common">Chromophytic alga</name>
    <name type="synonym">Heterosigma carterae</name>
    <dbReference type="NCBI Taxonomy" id="2829"/>
    <lineage>
        <taxon>Eukaryota</taxon>
        <taxon>Sar</taxon>
        <taxon>Stramenopiles</taxon>
        <taxon>Ochrophyta</taxon>
        <taxon>Raphidophyceae</taxon>
        <taxon>Chattonellales</taxon>
        <taxon>Chattonellaceae</taxon>
        <taxon>Heterosigma</taxon>
    </lineage>
</organism>
<sequence length="219" mass="24664">MENTSSQIRQMVNFILQEAHEKANEIRLKTEHDFNLEKQMLVHNAKLRIQEEYAQKDKDLEVQERIVRSSKIGEARVQKMVARDEVLQGLIETAKSRLNDISQTKHYESLLKNLIVQSLIKIEEDKVILVVREQDVAGVKKCLPAAVADYKAIMDEAGLACSPDVEVNADASRMLPASSAGGVIATARNSRIVLDNTLEARLDLVYTELLPQVRAMLFP</sequence>
<comment type="similarity">
    <text evidence="1">Belongs to the V-ATPase E subunit family.</text>
</comment>
<dbReference type="InterPro" id="IPR038495">
    <property type="entry name" value="ATPase_E_C"/>
</dbReference>
<evidence type="ECO:0008006" key="6">
    <source>
        <dbReference type="Google" id="ProtNLM"/>
    </source>
</evidence>
<evidence type="ECO:0000313" key="4">
    <source>
        <dbReference type="EMBL" id="CAE0628214.1"/>
    </source>
</evidence>
<dbReference type="SUPFAM" id="SSF160527">
    <property type="entry name" value="V-type ATPase subunit E-like"/>
    <property type="match status" value="1"/>
</dbReference>
<proteinExistence type="inferred from homology"/>
<evidence type="ECO:0000256" key="1">
    <source>
        <dbReference type="ARBA" id="ARBA00005901"/>
    </source>
</evidence>
<reference evidence="4" key="1">
    <citation type="submission" date="2021-01" db="EMBL/GenBank/DDBJ databases">
        <authorList>
            <person name="Corre E."/>
            <person name="Pelletier E."/>
            <person name="Niang G."/>
            <person name="Scheremetjew M."/>
            <person name="Finn R."/>
            <person name="Kale V."/>
            <person name="Holt S."/>
            <person name="Cochrane G."/>
            <person name="Meng A."/>
            <person name="Brown T."/>
            <person name="Cohen L."/>
        </authorList>
    </citation>
    <scope>NUCLEOTIDE SEQUENCE</scope>
    <source>
        <strain evidence="4">CCMP3107</strain>
    </source>
</reference>
<keyword evidence="3" id="KW-0406">Ion transport</keyword>
<evidence type="ECO:0000256" key="3">
    <source>
        <dbReference type="ARBA" id="ARBA00023065"/>
    </source>
</evidence>
<keyword evidence="2" id="KW-0813">Transport</keyword>
<dbReference type="Pfam" id="PF01991">
    <property type="entry name" value="vATP-synt_E"/>
    <property type="match status" value="1"/>
</dbReference>
<accession>A0A6V1P8N5</accession>
<protein>
    <recommendedName>
        <fullName evidence="6">V-type proton ATPase subunit E</fullName>
    </recommendedName>
</protein>
<evidence type="ECO:0000256" key="2">
    <source>
        <dbReference type="ARBA" id="ARBA00022448"/>
    </source>
</evidence>
<dbReference type="Gene3D" id="6.10.250.1620">
    <property type="match status" value="1"/>
</dbReference>
<dbReference type="PANTHER" id="PTHR45715">
    <property type="entry name" value="ATPASE H+-TRANSPORTING V1 SUBUNIT E1A-RELATED"/>
    <property type="match status" value="1"/>
</dbReference>
<evidence type="ECO:0000313" key="5">
    <source>
        <dbReference type="EMBL" id="CAE0628215.1"/>
    </source>
</evidence>